<sequence>MDVFREDAFLGEIIEVCRLKARLMPIKSFLECKNFLAIVNILQKNDGEMDDLIYDCLSFIKTCIKGFEMSSEGETEKHYRFFSSLARDLRKFVDTGSQQAGEYKYGVNNPEPN</sequence>
<accession>A0A0C2ML83</accession>
<comment type="caution">
    <text evidence="1">The sequence shown here is derived from an EMBL/GenBank/DDBJ whole genome shotgun (WGS) entry which is preliminary data.</text>
</comment>
<dbReference type="EMBL" id="JWZT01002990">
    <property type="protein sequence ID" value="KII67976.1"/>
    <property type="molecule type" value="Genomic_DNA"/>
</dbReference>
<dbReference type="AlphaFoldDB" id="A0A0C2ML83"/>
<organism evidence="1 2">
    <name type="scientific">Thelohanellus kitauei</name>
    <name type="common">Myxosporean</name>
    <dbReference type="NCBI Taxonomy" id="669202"/>
    <lineage>
        <taxon>Eukaryota</taxon>
        <taxon>Metazoa</taxon>
        <taxon>Cnidaria</taxon>
        <taxon>Myxozoa</taxon>
        <taxon>Myxosporea</taxon>
        <taxon>Bivalvulida</taxon>
        <taxon>Platysporina</taxon>
        <taxon>Myxobolidae</taxon>
        <taxon>Thelohanellus</taxon>
    </lineage>
</organism>
<protein>
    <submittedName>
        <fullName evidence="1">Uncharacterized protein</fullName>
    </submittedName>
</protein>
<gene>
    <name evidence="1" type="ORF">RF11_01977</name>
</gene>
<evidence type="ECO:0000313" key="2">
    <source>
        <dbReference type="Proteomes" id="UP000031668"/>
    </source>
</evidence>
<dbReference type="Proteomes" id="UP000031668">
    <property type="component" value="Unassembled WGS sequence"/>
</dbReference>
<reference evidence="1 2" key="1">
    <citation type="journal article" date="2014" name="Genome Biol. Evol.">
        <title>The genome of the myxosporean Thelohanellus kitauei shows adaptations to nutrient acquisition within its fish host.</title>
        <authorList>
            <person name="Yang Y."/>
            <person name="Xiong J."/>
            <person name="Zhou Z."/>
            <person name="Huo F."/>
            <person name="Miao W."/>
            <person name="Ran C."/>
            <person name="Liu Y."/>
            <person name="Zhang J."/>
            <person name="Feng J."/>
            <person name="Wang M."/>
            <person name="Wang M."/>
            <person name="Wang L."/>
            <person name="Yao B."/>
        </authorList>
    </citation>
    <scope>NUCLEOTIDE SEQUENCE [LARGE SCALE GENOMIC DNA]</scope>
    <source>
        <strain evidence="1">Wuqing</strain>
    </source>
</reference>
<name>A0A0C2ML83_THEKT</name>
<keyword evidence="2" id="KW-1185">Reference proteome</keyword>
<proteinExistence type="predicted"/>
<evidence type="ECO:0000313" key="1">
    <source>
        <dbReference type="EMBL" id="KII67976.1"/>
    </source>
</evidence>